<dbReference type="PATRIC" id="fig|991778.3.peg.1391"/>
<dbReference type="AlphaFoldDB" id="F2ANQ4"/>
<comment type="caution">
    <text evidence="1">The sequence shown here is derived from an EMBL/GenBank/DDBJ whole genome shotgun (WGS) entry which is preliminary data.</text>
</comment>
<evidence type="ECO:0000313" key="1">
    <source>
        <dbReference type="EMBL" id="EGF28698.1"/>
    </source>
</evidence>
<evidence type="ECO:0000313" key="2">
    <source>
        <dbReference type="Proteomes" id="UP000006222"/>
    </source>
</evidence>
<reference evidence="1 2" key="1">
    <citation type="journal article" date="2013" name="Mar. Genomics">
        <title>Expression of sulfatases in Rhodopirellula baltica and the diversity of sulfatases in the genus Rhodopirellula.</title>
        <authorList>
            <person name="Wegner C.E."/>
            <person name="Richter-Heitmann T."/>
            <person name="Klindworth A."/>
            <person name="Klockow C."/>
            <person name="Richter M."/>
            <person name="Achstetter T."/>
            <person name="Glockner F.O."/>
            <person name="Harder J."/>
        </authorList>
    </citation>
    <scope>NUCLEOTIDE SEQUENCE [LARGE SCALE GENOMIC DNA]</scope>
    <source>
        <strain evidence="1 2">WH47</strain>
    </source>
</reference>
<sequence>MQRPPIPNTGSGHELTVAGSLRAFSETLVHSGGLNCRLFIAVPHANEKWRAH</sequence>
<dbReference type="Proteomes" id="UP000006222">
    <property type="component" value="Unassembled WGS sequence"/>
</dbReference>
<accession>F2ANQ4</accession>
<proteinExistence type="predicted"/>
<gene>
    <name evidence="1" type="ORF">RBWH47_05791</name>
</gene>
<protein>
    <submittedName>
        <fullName evidence="1">Uncharacterized protein</fullName>
    </submittedName>
</protein>
<dbReference type="EMBL" id="AFAR01000073">
    <property type="protein sequence ID" value="EGF28698.1"/>
    <property type="molecule type" value="Genomic_DNA"/>
</dbReference>
<name>F2ANQ4_RHOBT</name>
<organism evidence="1 2">
    <name type="scientific">Rhodopirellula baltica WH47</name>
    <dbReference type="NCBI Taxonomy" id="991778"/>
    <lineage>
        <taxon>Bacteria</taxon>
        <taxon>Pseudomonadati</taxon>
        <taxon>Planctomycetota</taxon>
        <taxon>Planctomycetia</taxon>
        <taxon>Pirellulales</taxon>
        <taxon>Pirellulaceae</taxon>
        <taxon>Rhodopirellula</taxon>
    </lineage>
</organism>